<evidence type="ECO:0000313" key="8">
    <source>
        <dbReference type="EMBL" id="SDM34724.1"/>
    </source>
</evidence>
<dbReference type="InterPro" id="IPR013324">
    <property type="entry name" value="RNA_pol_sigma_r3/r4-like"/>
</dbReference>
<dbReference type="SUPFAM" id="SSF88659">
    <property type="entry name" value="Sigma3 and sigma4 domains of RNA polymerase sigma factors"/>
    <property type="match status" value="1"/>
</dbReference>
<dbReference type="InterPro" id="IPR013325">
    <property type="entry name" value="RNA_pol_sigma_r2"/>
</dbReference>
<dbReference type="GO" id="GO:0006352">
    <property type="term" value="P:DNA-templated transcription initiation"/>
    <property type="evidence" value="ECO:0007669"/>
    <property type="project" value="InterPro"/>
</dbReference>
<dbReference type="STRING" id="146817.SAMN04488502_10411"/>
<dbReference type="Pfam" id="PF08281">
    <property type="entry name" value="Sigma70_r4_2"/>
    <property type="match status" value="1"/>
</dbReference>
<dbReference type="Gene3D" id="1.10.10.10">
    <property type="entry name" value="Winged helix-like DNA-binding domain superfamily/Winged helix DNA-binding domain"/>
    <property type="match status" value="1"/>
</dbReference>
<gene>
    <name evidence="8" type="ORF">SAMN04488502_10411</name>
</gene>
<dbReference type="RefSeq" id="WP_092071966.1">
    <property type="nucleotide sequence ID" value="NZ_FNHB01000004.1"/>
</dbReference>
<keyword evidence="2" id="KW-0805">Transcription regulation</keyword>
<evidence type="ECO:0000259" key="7">
    <source>
        <dbReference type="Pfam" id="PF08281"/>
    </source>
</evidence>
<evidence type="ECO:0000256" key="2">
    <source>
        <dbReference type="ARBA" id="ARBA00023015"/>
    </source>
</evidence>
<dbReference type="SUPFAM" id="SSF88946">
    <property type="entry name" value="Sigma2 domain of RNA polymerase sigma factors"/>
    <property type="match status" value="1"/>
</dbReference>
<evidence type="ECO:0000259" key="6">
    <source>
        <dbReference type="Pfam" id="PF04542"/>
    </source>
</evidence>
<feature type="domain" description="RNA polymerase sigma factor 70 region 4 type 2" evidence="7">
    <location>
        <begin position="122"/>
        <end position="174"/>
    </location>
</feature>
<evidence type="ECO:0000256" key="5">
    <source>
        <dbReference type="ARBA" id="ARBA00023163"/>
    </source>
</evidence>
<dbReference type="GO" id="GO:0016987">
    <property type="term" value="F:sigma factor activity"/>
    <property type="evidence" value="ECO:0007669"/>
    <property type="project" value="UniProtKB-KW"/>
</dbReference>
<evidence type="ECO:0000256" key="1">
    <source>
        <dbReference type="ARBA" id="ARBA00010641"/>
    </source>
</evidence>
<evidence type="ECO:0000256" key="3">
    <source>
        <dbReference type="ARBA" id="ARBA00023082"/>
    </source>
</evidence>
<evidence type="ECO:0000313" key="9">
    <source>
        <dbReference type="Proteomes" id="UP000214880"/>
    </source>
</evidence>
<dbReference type="EMBL" id="FNHB01000004">
    <property type="protein sequence ID" value="SDM34724.1"/>
    <property type="molecule type" value="Genomic_DNA"/>
</dbReference>
<name>A0A1G9SGV7_9FIRM</name>
<dbReference type="InterPro" id="IPR013249">
    <property type="entry name" value="RNA_pol_sigma70_r4_t2"/>
</dbReference>
<keyword evidence="9" id="KW-1185">Reference proteome</keyword>
<accession>A0A1G9SGV7</accession>
<dbReference type="OrthoDB" id="9784984at2"/>
<comment type="similarity">
    <text evidence="1">Belongs to the sigma-70 factor family. ECF subfamily.</text>
</comment>
<dbReference type="NCBIfam" id="TIGR02937">
    <property type="entry name" value="sigma70-ECF"/>
    <property type="match status" value="1"/>
</dbReference>
<evidence type="ECO:0000256" key="4">
    <source>
        <dbReference type="ARBA" id="ARBA00023125"/>
    </source>
</evidence>
<dbReference type="InterPro" id="IPR014284">
    <property type="entry name" value="RNA_pol_sigma-70_dom"/>
</dbReference>
<dbReference type="InterPro" id="IPR036388">
    <property type="entry name" value="WH-like_DNA-bd_sf"/>
</dbReference>
<feature type="domain" description="RNA polymerase sigma-70 region 2" evidence="6">
    <location>
        <begin position="22"/>
        <end position="90"/>
    </location>
</feature>
<dbReference type="InterPro" id="IPR039425">
    <property type="entry name" value="RNA_pol_sigma-70-like"/>
</dbReference>
<dbReference type="Pfam" id="PF04542">
    <property type="entry name" value="Sigma70_r2"/>
    <property type="match status" value="1"/>
</dbReference>
<reference evidence="8 9" key="1">
    <citation type="submission" date="2016-10" db="EMBL/GenBank/DDBJ databases">
        <authorList>
            <person name="de Groot N.N."/>
        </authorList>
    </citation>
    <scope>NUCLEOTIDE SEQUENCE [LARGE SCALE GENOMIC DNA]</scope>
    <source>
        <strain evidence="8 9">DSM 1736</strain>
    </source>
</reference>
<dbReference type="InterPro" id="IPR007627">
    <property type="entry name" value="RNA_pol_sigma70_r2"/>
</dbReference>
<proteinExistence type="inferred from homology"/>
<dbReference type="PANTHER" id="PTHR43133">
    <property type="entry name" value="RNA POLYMERASE ECF-TYPE SIGMA FACTO"/>
    <property type="match status" value="1"/>
</dbReference>
<keyword evidence="4" id="KW-0238">DNA-binding</keyword>
<dbReference type="GO" id="GO:0003677">
    <property type="term" value="F:DNA binding"/>
    <property type="evidence" value="ECO:0007669"/>
    <property type="project" value="UniProtKB-KW"/>
</dbReference>
<organism evidence="8 9">
    <name type="scientific">Dendrosporobacter quercicolus</name>
    <dbReference type="NCBI Taxonomy" id="146817"/>
    <lineage>
        <taxon>Bacteria</taxon>
        <taxon>Bacillati</taxon>
        <taxon>Bacillota</taxon>
        <taxon>Negativicutes</taxon>
        <taxon>Selenomonadales</taxon>
        <taxon>Sporomusaceae</taxon>
        <taxon>Dendrosporobacter</taxon>
    </lineage>
</organism>
<dbReference type="AlphaFoldDB" id="A0A1G9SGV7"/>
<dbReference type="Gene3D" id="1.10.1740.10">
    <property type="match status" value="1"/>
</dbReference>
<dbReference type="PANTHER" id="PTHR43133:SF8">
    <property type="entry name" value="RNA POLYMERASE SIGMA FACTOR HI_1459-RELATED"/>
    <property type="match status" value="1"/>
</dbReference>
<keyword evidence="5" id="KW-0804">Transcription</keyword>
<dbReference type="Proteomes" id="UP000214880">
    <property type="component" value="Unassembled WGS sequence"/>
</dbReference>
<sequence length="187" mass="22085">MNDESTLIAKAKAGDREALNTLISNYWQPVYRLIYHRLGNEDDARELTQDTLMKAFRALPRYQILTVPFKRYLQRIAVNLVTDFWRKNGRMPKAYDIAEYQEFIVDRSERPEEYALRLENEQQIARLVEGLPEDQRQAIKLRVILGLSIRDTALQMNRTEPAVKMLQQRALKNLRNQFIRNCTEQEG</sequence>
<keyword evidence="3" id="KW-0731">Sigma factor</keyword>
<protein>
    <submittedName>
        <fullName evidence="8">RNA polymerase sigma-70 factor, ECF subfamily</fullName>
    </submittedName>
</protein>